<dbReference type="PANTHER" id="PTHR43157">
    <property type="entry name" value="PHOSPHATIDYLINOSITOL-GLYCAN BIOSYNTHESIS CLASS F PROTEIN-RELATED"/>
    <property type="match status" value="1"/>
</dbReference>
<dbReference type="Gene3D" id="3.40.50.720">
    <property type="entry name" value="NAD(P)-binding Rossmann-like Domain"/>
    <property type="match status" value="1"/>
</dbReference>
<organism evidence="2 3">
    <name type="scientific">Petrolisthes cinctipes</name>
    <name type="common">Flat porcelain crab</name>
    <dbReference type="NCBI Taxonomy" id="88211"/>
    <lineage>
        <taxon>Eukaryota</taxon>
        <taxon>Metazoa</taxon>
        <taxon>Ecdysozoa</taxon>
        <taxon>Arthropoda</taxon>
        <taxon>Crustacea</taxon>
        <taxon>Multicrustacea</taxon>
        <taxon>Malacostraca</taxon>
        <taxon>Eumalacostraca</taxon>
        <taxon>Eucarida</taxon>
        <taxon>Decapoda</taxon>
        <taxon>Pleocyemata</taxon>
        <taxon>Anomura</taxon>
        <taxon>Galatheoidea</taxon>
        <taxon>Porcellanidae</taxon>
        <taxon>Petrolisthes</taxon>
    </lineage>
</organism>
<protein>
    <submittedName>
        <fullName evidence="2">Uncharacterized protein</fullName>
    </submittedName>
</protein>
<dbReference type="EMBL" id="JAWQEG010000823">
    <property type="protein sequence ID" value="KAK3885178.1"/>
    <property type="molecule type" value="Genomic_DNA"/>
</dbReference>
<keyword evidence="3" id="KW-1185">Reference proteome</keyword>
<evidence type="ECO:0000313" key="2">
    <source>
        <dbReference type="EMBL" id="KAK3885178.1"/>
    </source>
</evidence>
<keyword evidence="1" id="KW-0560">Oxidoreductase</keyword>
<evidence type="ECO:0000256" key="1">
    <source>
        <dbReference type="ARBA" id="ARBA00023002"/>
    </source>
</evidence>
<dbReference type="InterPro" id="IPR027417">
    <property type="entry name" value="P-loop_NTPase"/>
</dbReference>
<dbReference type="PANTHER" id="PTHR43157:SF31">
    <property type="entry name" value="PHOSPHATIDYLINOSITOL-GLYCAN BIOSYNTHESIS CLASS F PROTEIN"/>
    <property type="match status" value="1"/>
</dbReference>
<dbReference type="AlphaFoldDB" id="A0AAE1G2F8"/>
<sequence length="234" mass="26907">MLKLMLKLETPGGHILLQGLPGVGKMSLARLAAHHTHARLLTCFFLPTKMPDGIEEQLKNLKQLFRAYREAIKKTGNPQPRSWFIVSDVCLYRHAQRPQPYRERVLHRTREDRRSKLCNVLFSLELARRLEGSGVTVNSLHPGHVKTDILIPCHTIYGRIMKIAFFLWAKDSELGVQTNIYLAVSEEVEGVSGRYFTDCKEVKTSKLARDKDLAKRLWEVSEKAVKLRPEEKFC</sequence>
<proteinExistence type="predicted"/>
<name>A0AAE1G2F8_PETCI</name>
<evidence type="ECO:0000313" key="3">
    <source>
        <dbReference type="Proteomes" id="UP001286313"/>
    </source>
</evidence>
<comment type="caution">
    <text evidence="2">The sequence shown here is derived from an EMBL/GenBank/DDBJ whole genome shotgun (WGS) entry which is preliminary data.</text>
</comment>
<dbReference type="GO" id="GO:0016491">
    <property type="term" value="F:oxidoreductase activity"/>
    <property type="evidence" value="ECO:0007669"/>
    <property type="project" value="UniProtKB-KW"/>
</dbReference>
<dbReference type="SUPFAM" id="SSF51735">
    <property type="entry name" value="NAD(P)-binding Rossmann-fold domains"/>
    <property type="match status" value="1"/>
</dbReference>
<reference evidence="2" key="1">
    <citation type="submission" date="2023-10" db="EMBL/GenBank/DDBJ databases">
        <title>Genome assemblies of two species of porcelain crab, Petrolisthes cinctipes and Petrolisthes manimaculis (Anomura: Porcellanidae).</title>
        <authorList>
            <person name="Angst P."/>
        </authorList>
    </citation>
    <scope>NUCLEOTIDE SEQUENCE</scope>
    <source>
        <strain evidence="2">PB745_01</strain>
        <tissue evidence="2">Gill</tissue>
    </source>
</reference>
<accession>A0AAE1G2F8</accession>
<gene>
    <name evidence="2" type="ORF">Pcinc_010570</name>
</gene>
<dbReference type="InterPro" id="IPR036291">
    <property type="entry name" value="NAD(P)-bd_dom_sf"/>
</dbReference>
<dbReference type="Proteomes" id="UP001286313">
    <property type="component" value="Unassembled WGS sequence"/>
</dbReference>
<dbReference type="SUPFAM" id="SSF52540">
    <property type="entry name" value="P-loop containing nucleoside triphosphate hydrolases"/>
    <property type="match status" value="1"/>
</dbReference>